<keyword evidence="2" id="KW-1185">Reference proteome</keyword>
<gene>
    <name evidence="1" type="ORF">MILVUS5_LOCUS19511</name>
</gene>
<evidence type="ECO:0000313" key="2">
    <source>
        <dbReference type="Proteomes" id="UP001177021"/>
    </source>
</evidence>
<comment type="caution">
    <text evidence="1">The sequence shown here is derived from an EMBL/GenBank/DDBJ whole genome shotgun (WGS) entry which is preliminary data.</text>
</comment>
<dbReference type="EMBL" id="CASHSV030000191">
    <property type="protein sequence ID" value="CAJ2651959.1"/>
    <property type="molecule type" value="Genomic_DNA"/>
</dbReference>
<accession>A0ACB0K746</accession>
<proteinExistence type="predicted"/>
<protein>
    <submittedName>
        <fullName evidence="1">Uncharacterized protein</fullName>
    </submittedName>
</protein>
<organism evidence="1 2">
    <name type="scientific">Trifolium pratense</name>
    <name type="common">Red clover</name>
    <dbReference type="NCBI Taxonomy" id="57577"/>
    <lineage>
        <taxon>Eukaryota</taxon>
        <taxon>Viridiplantae</taxon>
        <taxon>Streptophyta</taxon>
        <taxon>Embryophyta</taxon>
        <taxon>Tracheophyta</taxon>
        <taxon>Spermatophyta</taxon>
        <taxon>Magnoliopsida</taxon>
        <taxon>eudicotyledons</taxon>
        <taxon>Gunneridae</taxon>
        <taxon>Pentapetalae</taxon>
        <taxon>rosids</taxon>
        <taxon>fabids</taxon>
        <taxon>Fabales</taxon>
        <taxon>Fabaceae</taxon>
        <taxon>Papilionoideae</taxon>
        <taxon>50 kb inversion clade</taxon>
        <taxon>NPAAA clade</taxon>
        <taxon>Hologalegina</taxon>
        <taxon>IRL clade</taxon>
        <taxon>Trifolieae</taxon>
        <taxon>Trifolium</taxon>
    </lineage>
</organism>
<reference evidence="1" key="1">
    <citation type="submission" date="2023-10" db="EMBL/GenBank/DDBJ databases">
        <authorList>
            <person name="Rodriguez Cubillos JULIANA M."/>
            <person name="De Vega J."/>
        </authorList>
    </citation>
    <scope>NUCLEOTIDE SEQUENCE</scope>
</reference>
<name>A0ACB0K746_TRIPR</name>
<dbReference type="Proteomes" id="UP001177021">
    <property type="component" value="Unassembled WGS sequence"/>
</dbReference>
<evidence type="ECO:0000313" key="1">
    <source>
        <dbReference type="EMBL" id="CAJ2651959.1"/>
    </source>
</evidence>
<sequence>MTYLELAAGPFRHLGVSDKVIQSELRKRGYRRHPTHKNPPVTEQIKKVRKEWAETHVHWTVEDWMSILWTDETRVKIGGHSREWVTRKVRKKGPCLFWEKEWGTIDSENYCQKIVPLIDGMVSMRLWLSVMQDNAPPHAAARTMEEMGERVITPISWPPNSPDINPIEAVWDNLKNYIQLNYPSLGSGKKRPLDKLRLVVKEAWDSVSSEYFVKLIGTMPARCKAVIDADGGPTKY</sequence>